<evidence type="ECO:0000259" key="6">
    <source>
        <dbReference type="PROSITE" id="PS50157"/>
    </source>
</evidence>
<dbReference type="PANTHER" id="PTHR24409">
    <property type="entry name" value="ZINC FINGER PROTEIN 142"/>
    <property type="match status" value="1"/>
</dbReference>
<dbReference type="OrthoDB" id="7742407at2759"/>
<dbReference type="SUPFAM" id="SSF57716">
    <property type="entry name" value="Glucocorticoid receptor-like (DNA-binding domain)"/>
    <property type="match status" value="1"/>
</dbReference>
<dbReference type="PROSITE" id="PS50157">
    <property type="entry name" value="ZINC_FINGER_C2H2_2"/>
    <property type="match status" value="2"/>
</dbReference>
<dbReference type="Pfam" id="PF07776">
    <property type="entry name" value="zf-AD"/>
    <property type="match status" value="1"/>
</dbReference>
<dbReference type="FunFam" id="3.30.160.60:FF:000446">
    <property type="entry name" value="Zinc finger protein"/>
    <property type="match status" value="1"/>
</dbReference>
<accession>A0A1I8P0X3</accession>
<dbReference type="Gene3D" id="3.40.1800.20">
    <property type="match status" value="1"/>
</dbReference>
<evidence type="ECO:0000256" key="3">
    <source>
        <dbReference type="ARBA" id="ARBA00022771"/>
    </source>
</evidence>
<sequence>MPGCHACRLCRSSCNDSLRLYNASGSCNEIYNITKKFFHIKYLDHGPKDSTAVLCMECWRNISDFNSFQQTVTILHDNLVNDEVQTVNEANISRVQEPADGIEIPDALDEFMEETDQLEVPSTAGFGSGQLIVTDSGIQFLSQAAPATDIIPVVSGGLQYVENAEAQVQQAIVIDDEPSGSDEDVFVVNELDQWEHQSVNSISSTEDSNDQLTVLRKQSRTSENPSPALTSQYSKSMAEGNAILAEWRPLLDCYVCRKKFPDFAAIKQHFKMEHYSNDFFIECCGRKIKYRFRLVEHALIHVNPKAFQCQYCQKCLANKNSLLSHKHFLHFDQLTDDEKKQISSVHISICPVCGKSFTYRTGLHAHMRSIHFEEYYKRKASTSTSITNVP</sequence>
<evidence type="ECO:0000256" key="5">
    <source>
        <dbReference type="PROSITE-ProRule" id="PRU00042"/>
    </source>
</evidence>
<dbReference type="VEuPathDB" id="VectorBase:SCAU003807"/>
<dbReference type="GO" id="GO:0000981">
    <property type="term" value="F:DNA-binding transcription factor activity, RNA polymerase II-specific"/>
    <property type="evidence" value="ECO:0007669"/>
    <property type="project" value="TreeGrafter"/>
</dbReference>
<evidence type="ECO:0000256" key="4">
    <source>
        <dbReference type="ARBA" id="ARBA00022833"/>
    </source>
</evidence>
<proteinExistence type="predicted"/>
<dbReference type="InterPro" id="IPR036236">
    <property type="entry name" value="Znf_C2H2_sf"/>
</dbReference>
<keyword evidence="4" id="KW-0862">Zinc</keyword>
<keyword evidence="1" id="KW-0479">Metal-binding</keyword>
<evidence type="ECO:0000313" key="8">
    <source>
        <dbReference type="Proteomes" id="UP000095300"/>
    </source>
</evidence>
<dbReference type="GO" id="GO:0005634">
    <property type="term" value="C:nucleus"/>
    <property type="evidence" value="ECO:0007669"/>
    <property type="project" value="InterPro"/>
</dbReference>
<dbReference type="AlphaFoldDB" id="A0A1I8P0X3"/>
<dbReference type="PANTHER" id="PTHR24409:SF295">
    <property type="entry name" value="AZ2-RELATED"/>
    <property type="match status" value="1"/>
</dbReference>
<feature type="domain" description="C2H2-type" evidence="6">
    <location>
        <begin position="307"/>
        <end position="335"/>
    </location>
</feature>
<feature type="domain" description="C2H2-type" evidence="6">
    <location>
        <begin position="348"/>
        <end position="376"/>
    </location>
</feature>
<dbReference type="InterPro" id="IPR013087">
    <property type="entry name" value="Znf_C2H2_type"/>
</dbReference>
<keyword evidence="8" id="KW-1185">Reference proteome</keyword>
<dbReference type="SMART" id="SM00355">
    <property type="entry name" value="ZnF_C2H2"/>
    <property type="match status" value="3"/>
</dbReference>
<keyword evidence="2" id="KW-0677">Repeat</keyword>
<reference evidence="7" key="1">
    <citation type="submission" date="2020-05" db="UniProtKB">
        <authorList>
            <consortium name="EnsemblMetazoa"/>
        </authorList>
    </citation>
    <scope>IDENTIFICATION</scope>
    <source>
        <strain evidence="7">USDA</strain>
    </source>
</reference>
<evidence type="ECO:0000256" key="2">
    <source>
        <dbReference type="ARBA" id="ARBA00022737"/>
    </source>
</evidence>
<organism evidence="7 8">
    <name type="scientific">Stomoxys calcitrans</name>
    <name type="common">Stable fly</name>
    <name type="synonym">Conops calcitrans</name>
    <dbReference type="NCBI Taxonomy" id="35570"/>
    <lineage>
        <taxon>Eukaryota</taxon>
        <taxon>Metazoa</taxon>
        <taxon>Ecdysozoa</taxon>
        <taxon>Arthropoda</taxon>
        <taxon>Hexapoda</taxon>
        <taxon>Insecta</taxon>
        <taxon>Pterygota</taxon>
        <taxon>Neoptera</taxon>
        <taxon>Endopterygota</taxon>
        <taxon>Diptera</taxon>
        <taxon>Brachycera</taxon>
        <taxon>Muscomorpha</taxon>
        <taxon>Muscoidea</taxon>
        <taxon>Muscidae</taxon>
        <taxon>Stomoxys</taxon>
    </lineage>
</organism>
<dbReference type="GO" id="GO:0008270">
    <property type="term" value="F:zinc ion binding"/>
    <property type="evidence" value="ECO:0007669"/>
    <property type="project" value="UniProtKB-KW"/>
</dbReference>
<dbReference type="Proteomes" id="UP000095300">
    <property type="component" value="Unassembled WGS sequence"/>
</dbReference>
<evidence type="ECO:0000256" key="1">
    <source>
        <dbReference type="ARBA" id="ARBA00022723"/>
    </source>
</evidence>
<gene>
    <name evidence="7" type="primary">106085282</name>
</gene>
<dbReference type="PROSITE" id="PS00028">
    <property type="entry name" value="ZINC_FINGER_C2H2_1"/>
    <property type="match status" value="3"/>
</dbReference>
<dbReference type="SUPFAM" id="SSF57667">
    <property type="entry name" value="beta-beta-alpha zinc fingers"/>
    <property type="match status" value="2"/>
</dbReference>
<keyword evidence="3 5" id="KW-0863">Zinc-finger</keyword>
<dbReference type="InterPro" id="IPR012934">
    <property type="entry name" value="Znf_AD"/>
</dbReference>
<dbReference type="EnsemblMetazoa" id="SCAU003807-RC">
    <property type="protein sequence ID" value="SCAU003807-PC"/>
    <property type="gene ID" value="SCAU003807"/>
</dbReference>
<dbReference type="Gene3D" id="3.30.160.60">
    <property type="entry name" value="Classic Zinc Finger"/>
    <property type="match status" value="2"/>
</dbReference>
<evidence type="ECO:0000313" key="7">
    <source>
        <dbReference type="EnsemblMetazoa" id="SCAU003807-PC"/>
    </source>
</evidence>
<name>A0A1I8P0X3_STOCA</name>
<protein>
    <recommendedName>
        <fullName evidence="6">C2H2-type domain-containing protein</fullName>
    </recommendedName>
</protein>
<dbReference type="GO" id="GO:0000977">
    <property type="term" value="F:RNA polymerase II transcription regulatory region sequence-specific DNA binding"/>
    <property type="evidence" value="ECO:0007669"/>
    <property type="project" value="TreeGrafter"/>
</dbReference>